<keyword evidence="3" id="KW-1185">Reference proteome</keyword>
<dbReference type="Proteomes" id="UP001320715">
    <property type="component" value="Unassembled WGS sequence"/>
</dbReference>
<gene>
    <name evidence="2" type="ORF">GTW23_01555</name>
</gene>
<evidence type="ECO:0000256" key="1">
    <source>
        <dbReference type="SAM" id="Coils"/>
    </source>
</evidence>
<comment type="caution">
    <text evidence="2">The sequence shown here is derived from an EMBL/GenBank/DDBJ whole genome shotgun (WGS) entry which is preliminary data.</text>
</comment>
<name>A0ABT1CML9_9HYPH</name>
<sequence>MFADDESPKPKQRHEIGCDLSFLSAGELEERIGLLEDEIERLKAEKASKTSSRSAAESFFKSK</sequence>
<evidence type="ECO:0000313" key="3">
    <source>
        <dbReference type="Proteomes" id="UP001320715"/>
    </source>
</evidence>
<dbReference type="InterPro" id="IPR009579">
    <property type="entry name" value="DUF1192"/>
</dbReference>
<keyword evidence="1" id="KW-0175">Coiled coil</keyword>
<reference evidence="2 3" key="1">
    <citation type="submission" date="2020-01" db="EMBL/GenBank/DDBJ databases">
        <title>Genomes of bacteria type strains.</title>
        <authorList>
            <person name="Chen J."/>
            <person name="Zhu S."/>
            <person name="Yang J."/>
        </authorList>
    </citation>
    <scope>NUCLEOTIDE SEQUENCE [LARGE SCALE GENOMIC DNA]</scope>
    <source>
        <strain evidence="2 3">DSM 16655</strain>
    </source>
</reference>
<evidence type="ECO:0000313" key="2">
    <source>
        <dbReference type="EMBL" id="MCO6406846.1"/>
    </source>
</evidence>
<dbReference type="RefSeq" id="WP_152007529.1">
    <property type="nucleotide sequence ID" value="NZ_JAAAML010000001.1"/>
</dbReference>
<accession>A0ABT1CML9</accession>
<dbReference type="EMBL" id="JAAAML010000001">
    <property type="protein sequence ID" value="MCO6406846.1"/>
    <property type="molecule type" value="Genomic_DNA"/>
</dbReference>
<protein>
    <submittedName>
        <fullName evidence="2">DUF1192 family protein</fullName>
    </submittedName>
</protein>
<feature type="coiled-coil region" evidence="1">
    <location>
        <begin position="25"/>
        <end position="52"/>
    </location>
</feature>
<proteinExistence type="predicted"/>
<organism evidence="2 3">
    <name type="scientific">Hoeflea alexandrii</name>
    <dbReference type="NCBI Taxonomy" id="288436"/>
    <lineage>
        <taxon>Bacteria</taxon>
        <taxon>Pseudomonadati</taxon>
        <taxon>Pseudomonadota</taxon>
        <taxon>Alphaproteobacteria</taxon>
        <taxon>Hyphomicrobiales</taxon>
        <taxon>Rhizobiaceae</taxon>
        <taxon>Hoeflea</taxon>
    </lineage>
</organism>
<dbReference type="Pfam" id="PF06698">
    <property type="entry name" value="DUF1192"/>
    <property type="match status" value="1"/>
</dbReference>